<evidence type="ECO:0000313" key="1">
    <source>
        <dbReference type="EMBL" id="KAF7510076.1"/>
    </source>
</evidence>
<reference evidence="1" key="1">
    <citation type="submission" date="2020-02" db="EMBL/GenBank/DDBJ databases">
        <authorList>
            <person name="Palmer J.M."/>
        </authorList>
    </citation>
    <scope>NUCLEOTIDE SEQUENCE</scope>
    <source>
        <strain evidence="1">EPUS1.4</strain>
        <tissue evidence="1">Thallus</tissue>
    </source>
</reference>
<gene>
    <name evidence="1" type="ORF">GJ744_007180</name>
</gene>
<dbReference type="AlphaFoldDB" id="A0A8H7AN13"/>
<protein>
    <submittedName>
        <fullName evidence="1">Uncharacterized protein</fullName>
    </submittedName>
</protein>
<accession>A0A8H7AN13</accession>
<dbReference type="Proteomes" id="UP000606974">
    <property type="component" value="Unassembled WGS sequence"/>
</dbReference>
<organism evidence="1 2">
    <name type="scientific">Endocarpon pusillum</name>
    <dbReference type="NCBI Taxonomy" id="364733"/>
    <lineage>
        <taxon>Eukaryota</taxon>
        <taxon>Fungi</taxon>
        <taxon>Dikarya</taxon>
        <taxon>Ascomycota</taxon>
        <taxon>Pezizomycotina</taxon>
        <taxon>Eurotiomycetes</taxon>
        <taxon>Chaetothyriomycetidae</taxon>
        <taxon>Verrucariales</taxon>
        <taxon>Verrucariaceae</taxon>
        <taxon>Endocarpon</taxon>
    </lineage>
</organism>
<sequence length="137" mass="15550">MANWRIVKLHLMLRPQISIPLNRDVEVYEQTLSRDLEALCTAFRTKLRIDSRVTGEALEKEDTSTCIGEGLVDATTLSERMCSYDRTFCLLYEINWARVIEYAGDKETLSLFDAHATALTKAPGLASECLCCFYCRA</sequence>
<name>A0A8H7AN13_9EURO</name>
<keyword evidence="2" id="KW-1185">Reference proteome</keyword>
<comment type="caution">
    <text evidence="1">The sequence shown here is derived from an EMBL/GenBank/DDBJ whole genome shotgun (WGS) entry which is preliminary data.</text>
</comment>
<proteinExistence type="predicted"/>
<dbReference type="EMBL" id="JAACFV010000034">
    <property type="protein sequence ID" value="KAF7510076.1"/>
    <property type="molecule type" value="Genomic_DNA"/>
</dbReference>
<evidence type="ECO:0000313" key="2">
    <source>
        <dbReference type="Proteomes" id="UP000606974"/>
    </source>
</evidence>